<dbReference type="Proteomes" id="UP000002866">
    <property type="component" value="Chromosome 6"/>
</dbReference>
<dbReference type="InterPro" id="IPR039870">
    <property type="entry name" value="Coa4-like"/>
</dbReference>
<organism evidence="2 3">
    <name type="scientific">Henningerozyma blattae (strain ATCC 34711 / CBS 6284 / DSM 70876 / NBRC 10599 / NRRL Y-10934 / UCD 77-7)</name>
    <name type="common">Yeast</name>
    <name type="synonym">Tetrapisispora blattae</name>
    <dbReference type="NCBI Taxonomy" id="1071380"/>
    <lineage>
        <taxon>Eukaryota</taxon>
        <taxon>Fungi</taxon>
        <taxon>Dikarya</taxon>
        <taxon>Ascomycota</taxon>
        <taxon>Saccharomycotina</taxon>
        <taxon>Saccharomycetes</taxon>
        <taxon>Saccharomycetales</taxon>
        <taxon>Saccharomycetaceae</taxon>
        <taxon>Henningerozyma</taxon>
    </lineage>
</organism>
<dbReference type="GO" id="GO:0033617">
    <property type="term" value="P:mitochondrial respiratory chain complex IV assembly"/>
    <property type="evidence" value="ECO:0007669"/>
    <property type="project" value="InterPro"/>
</dbReference>
<name>I2H5V5_HENB6</name>
<dbReference type="EMBL" id="HE806321">
    <property type="protein sequence ID" value="CCH61757.1"/>
    <property type="molecule type" value="Genomic_DNA"/>
</dbReference>
<evidence type="ECO:0000313" key="2">
    <source>
        <dbReference type="EMBL" id="CCH61757.1"/>
    </source>
</evidence>
<dbReference type="RefSeq" id="XP_004181276.1">
    <property type="nucleotide sequence ID" value="XM_004181228.1"/>
</dbReference>
<reference evidence="2 3" key="1">
    <citation type="journal article" date="2011" name="Proc. Natl. Acad. Sci. U.S.A.">
        <title>Evolutionary erosion of yeast sex chromosomes by mating-type switching accidents.</title>
        <authorList>
            <person name="Gordon J.L."/>
            <person name="Armisen D."/>
            <person name="Proux-Wera E."/>
            <person name="Oheigeartaigh S.S."/>
            <person name="Byrne K.P."/>
            <person name="Wolfe K.H."/>
        </authorList>
    </citation>
    <scope>NUCLEOTIDE SEQUENCE [LARGE SCALE GENOMIC DNA]</scope>
    <source>
        <strain evidence="3">ATCC 34711 / CBS 6284 / DSM 70876 / NBRC 10599 / NRRL Y-10934 / UCD 77-7</strain>
    </source>
</reference>
<accession>I2H5V5</accession>
<keyword evidence="3" id="KW-1185">Reference proteome</keyword>
<dbReference type="FunCoup" id="I2H5V5">
    <property type="interactions" value="33"/>
</dbReference>
<dbReference type="InParanoid" id="I2H5V5"/>
<dbReference type="PANTHER" id="PTHR13639:SF2">
    <property type="entry name" value="CYTOCHROME C OXIDASE ASSEMBLY FACTOR 4 HOMOLOG, MITOCHONDRIAL"/>
    <property type="match status" value="1"/>
</dbReference>
<dbReference type="PANTHER" id="PTHR13639">
    <property type="entry name" value="CYTOCHROME C OXIDASE ASSEMBLY FACTOR 4 HOMOLOG, MITOCHONDRIAL"/>
    <property type="match status" value="1"/>
</dbReference>
<dbReference type="eggNOG" id="KOG4138">
    <property type="taxonomic scope" value="Eukaryota"/>
</dbReference>
<evidence type="ECO:0000313" key="3">
    <source>
        <dbReference type="Proteomes" id="UP000002866"/>
    </source>
</evidence>
<feature type="region of interest" description="Disordered" evidence="1">
    <location>
        <begin position="97"/>
        <end position="116"/>
    </location>
</feature>
<dbReference type="GO" id="GO:0005758">
    <property type="term" value="C:mitochondrial intermembrane space"/>
    <property type="evidence" value="ECO:0007669"/>
    <property type="project" value="InterPro"/>
</dbReference>
<protein>
    <recommendedName>
        <fullName evidence="4">CHCH domain-containing protein</fullName>
    </recommendedName>
</protein>
<proteinExistence type="predicted"/>
<dbReference type="HOGENOM" id="CLU_169171_0_0_1"/>
<dbReference type="OrthoDB" id="5586401at2759"/>
<dbReference type="GeneID" id="14496866"/>
<dbReference type="KEGG" id="tbl:TBLA_0F02150"/>
<evidence type="ECO:0000256" key="1">
    <source>
        <dbReference type="SAM" id="MobiDB-lite"/>
    </source>
</evidence>
<sequence length="116" mass="13628">MSNINKSKYYNDALEEYKDMVSDTEKDNWDTRIDDTGCYIENLALQLCHAETNDWRKCMLEMQAFRRCWEIKGNRDRVPTIDRDDIPKSDSKFVTTSDILQTSLNPTTDMTSSEKK</sequence>
<evidence type="ECO:0008006" key="4">
    <source>
        <dbReference type="Google" id="ProtNLM"/>
    </source>
</evidence>
<gene>
    <name evidence="2" type="primary">TBLA0F02150</name>
    <name evidence="2" type="ORF">TBLA_0F02150</name>
</gene>
<dbReference type="AlphaFoldDB" id="I2H5V5"/>
<dbReference type="OMA" id="QCFKEME"/>